<comment type="catalytic activity">
    <reaction evidence="1">
        <text>Random endo-hydrolysis of N-acetyl-beta-D-glucosaminide (1-&gt;4)-beta-linkages in chitin and chitodextrins.</text>
        <dbReference type="EC" id="3.2.1.14"/>
    </reaction>
</comment>
<dbReference type="Pfam" id="PF00187">
    <property type="entry name" value="Chitin_bind_1"/>
    <property type="match status" value="1"/>
</dbReference>
<organism evidence="16 17">
    <name type="scientific">Clathrospora elynae</name>
    <dbReference type="NCBI Taxonomy" id="706981"/>
    <lineage>
        <taxon>Eukaryota</taxon>
        <taxon>Fungi</taxon>
        <taxon>Dikarya</taxon>
        <taxon>Ascomycota</taxon>
        <taxon>Pezizomycotina</taxon>
        <taxon>Dothideomycetes</taxon>
        <taxon>Pleosporomycetidae</taxon>
        <taxon>Pleosporales</taxon>
        <taxon>Diademaceae</taxon>
        <taxon>Clathrospora</taxon>
    </lineage>
</organism>
<feature type="disulfide bond" evidence="12">
    <location>
        <begin position="66"/>
        <end position="78"/>
    </location>
</feature>
<feature type="disulfide bond" evidence="12">
    <location>
        <begin position="27"/>
        <end position="41"/>
    </location>
</feature>
<keyword evidence="8" id="KW-0325">Glycoprotein</keyword>
<comment type="caution">
    <text evidence="12">Lacks conserved residue(s) required for the propagation of feature annotation.</text>
</comment>
<dbReference type="FunFam" id="3.10.50.10:FF:000003">
    <property type="entry name" value="Class V chitinase CHIT5b"/>
    <property type="match status" value="1"/>
</dbReference>
<dbReference type="SMART" id="SM00636">
    <property type="entry name" value="Glyco_18"/>
    <property type="match status" value="1"/>
</dbReference>
<dbReference type="SUPFAM" id="SSF54556">
    <property type="entry name" value="Chitinase insertion domain"/>
    <property type="match status" value="1"/>
</dbReference>
<evidence type="ECO:0000256" key="8">
    <source>
        <dbReference type="ARBA" id="ARBA00023180"/>
    </source>
</evidence>
<dbReference type="EC" id="3.2.1.14" evidence="3"/>
<evidence type="ECO:0000256" key="6">
    <source>
        <dbReference type="ARBA" id="ARBA00022801"/>
    </source>
</evidence>
<evidence type="ECO:0000256" key="10">
    <source>
        <dbReference type="ARBA" id="ARBA00023295"/>
    </source>
</evidence>
<keyword evidence="11" id="KW-0624">Polysaccharide degradation</keyword>
<feature type="disulfide bond" evidence="12">
    <location>
        <begin position="45"/>
        <end position="49"/>
    </location>
</feature>
<evidence type="ECO:0000256" key="5">
    <source>
        <dbReference type="ARBA" id="ARBA00022729"/>
    </source>
</evidence>
<dbReference type="GO" id="GO:0008843">
    <property type="term" value="F:endochitinase activity"/>
    <property type="evidence" value="ECO:0007669"/>
    <property type="project" value="UniProtKB-EC"/>
</dbReference>
<keyword evidence="7" id="KW-0146">Chitin degradation</keyword>
<dbReference type="InterPro" id="IPR029070">
    <property type="entry name" value="Chitinase_insertion_sf"/>
</dbReference>
<dbReference type="Proteomes" id="UP000800038">
    <property type="component" value="Unassembled WGS sequence"/>
</dbReference>
<evidence type="ECO:0000313" key="17">
    <source>
        <dbReference type="Proteomes" id="UP000800038"/>
    </source>
</evidence>
<dbReference type="PROSITE" id="PS51910">
    <property type="entry name" value="GH18_2"/>
    <property type="match status" value="1"/>
</dbReference>
<dbReference type="EMBL" id="ML976127">
    <property type="protein sequence ID" value="KAF1937737.1"/>
    <property type="molecule type" value="Genomic_DNA"/>
</dbReference>
<sequence>EGGQSKSSAASNDFTCGPGKPCVNGACCGPDGWCGYEPKYCGTGCQSNCDAKAECGTYSNPPGKTCPLNVCCSKFGFCGTTSEVCAAGCQSNCDQPKPSVAKTNVQQKIVAYWEGCNENKACEKMAPDEIPVHEISHLVFAFGFITPDEFKVTNMPDVCPDLFQQVTYLNNKNSDLVIQIALGDWSHNDPGKWQPVFSDMASTQPNRGKFIKNLLGFLSQYGFDGVDFDWEYPGTKERGGKKEDGVNYTLLLQELRQAIQSGGKNYIVTFTAPTPYWYLRHFDVTNMVQYVDWINPMSYDLHGTWDAENPIGNQVLGHTNITEADLALDLFWRNNVSPSDIVLGIGFYGRSFKLENANCWKSGCPFTAGGDKGECTNTAGFLSYSEIMNIVSSTNAKPIYDKDAKVNYLVYGQNNWISYDDKRTFQAKIDFANDRGLNGLMIWAIDLDDSKHTALSALTGTNVTDQPFLPVDLDKIFPADYLPPPDTIPQLELVNFNGLAGPGNANPDKTGVAFFLIAGSGKGLSSMSKRDNPGLHFLECPANVHEAPMHQRQTARVICVDGSEADCFGVANGGVEGTVVHLPTECGNGSFAPAISLVPSQNQSIPVEIALQNPTSAVYDLTFDYNMGLIRRDAGKYSIRMDYSNVKGYWKSVVDSEGVKKRSLKQLVDRFYSGKRQDWFDKFNNLDISGSSSLSDITKADIKHLVFFDSQMSTTSDGQTGQGIAATIDGALNVHFYYGFSLIATWDPAGKVEVHESAGFLHPSGTTSATYTVSGIGTLDTSK</sequence>
<evidence type="ECO:0000313" key="16">
    <source>
        <dbReference type="EMBL" id="KAF1937737.1"/>
    </source>
</evidence>
<keyword evidence="17" id="KW-1185">Reference proteome</keyword>
<comment type="similarity">
    <text evidence="2">Belongs to the glycosyl hydrolase 18 family. Chitinase class V subfamily.</text>
</comment>
<dbReference type="PANTHER" id="PTHR11177:SF397">
    <property type="entry name" value="CHITINASE"/>
    <property type="match status" value="1"/>
</dbReference>
<dbReference type="InterPro" id="IPR050314">
    <property type="entry name" value="Glycosyl_Hydrlase_18"/>
</dbReference>
<dbReference type="Gene3D" id="3.10.50.10">
    <property type="match status" value="1"/>
</dbReference>
<dbReference type="InterPro" id="IPR011583">
    <property type="entry name" value="Chitinase_II/V-like_cat"/>
</dbReference>
<keyword evidence="10 13" id="KW-0326">Glycosidase</keyword>
<evidence type="ECO:0000259" key="14">
    <source>
        <dbReference type="PROSITE" id="PS50941"/>
    </source>
</evidence>
<dbReference type="Gene3D" id="3.30.60.10">
    <property type="entry name" value="Endochitinase-like"/>
    <property type="match status" value="2"/>
</dbReference>
<keyword evidence="12" id="KW-1015">Disulfide bond</keyword>
<feature type="domain" description="Chitin-binding type-1" evidence="14">
    <location>
        <begin position="52"/>
        <end position="95"/>
    </location>
</feature>
<evidence type="ECO:0000256" key="13">
    <source>
        <dbReference type="RuleBase" id="RU000489"/>
    </source>
</evidence>
<dbReference type="CDD" id="cd00035">
    <property type="entry name" value="ChtBD1"/>
    <property type="match status" value="1"/>
</dbReference>
<dbReference type="GO" id="GO:0000272">
    <property type="term" value="P:polysaccharide catabolic process"/>
    <property type="evidence" value="ECO:0007669"/>
    <property type="project" value="UniProtKB-KW"/>
</dbReference>
<feature type="non-terminal residue" evidence="16">
    <location>
        <position position="1"/>
    </location>
</feature>
<feature type="domain" description="Chitin-binding type-1" evidence="14">
    <location>
        <begin position="13"/>
        <end position="51"/>
    </location>
</feature>
<evidence type="ECO:0000256" key="4">
    <source>
        <dbReference type="ARBA" id="ARBA00022669"/>
    </source>
</evidence>
<feature type="non-terminal residue" evidence="16">
    <location>
        <position position="783"/>
    </location>
</feature>
<evidence type="ECO:0000259" key="15">
    <source>
        <dbReference type="PROSITE" id="PS51910"/>
    </source>
</evidence>
<dbReference type="InterPro" id="IPR001579">
    <property type="entry name" value="Glyco_hydro_18_chit_AS"/>
</dbReference>
<dbReference type="Gene3D" id="3.20.20.80">
    <property type="entry name" value="Glycosidases"/>
    <property type="match status" value="1"/>
</dbReference>
<dbReference type="OrthoDB" id="73875at2759"/>
<feature type="domain" description="GH18" evidence="15">
    <location>
        <begin position="107"/>
        <end position="461"/>
    </location>
</feature>
<proteinExistence type="inferred from homology"/>
<dbReference type="InterPro" id="IPR001223">
    <property type="entry name" value="Glyco_hydro18_cat"/>
</dbReference>
<dbReference type="SMART" id="SM00270">
    <property type="entry name" value="ChtBD1"/>
    <property type="match status" value="2"/>
</dbReference>
<dbReference type="PROSITE" id="PS01095">
    <property type="entry name" value="GH18_1"/>
    <property type="match status" value="1"/>
</dbReference>
<protein>
    <recommendedName>
        <fullName evidence="3">chitinase</fullName>
        <ecNumber evidence="3">3.2.1.14</ecNumber>
    </recommendedName>
</protein>
<evidence type="ECO:0000256" key="2">
    <source>
        <dbReference type="ARBA" id="ARBA00008682"/>
    </source>
</evidence>
<gene>
    <name evidence="16" type="ORF">EJ02DRAFT_298391</name>
</gene>
<keyword evidence="5" id="KW-0732">Signal</keyword>
<evidence type="ECO:0000256" key="12">
    <source>
        <dbReference type="PROSITE-ProRule" id="PRU00261"/>
    </source>
</evidence>
<dbReference type="InterPro" id="IPR036861">
    <property type="entry name" value="Endochitinase-like_sf"/>
</dbReference>
<dbReference type="InterPro" id="IPR017853">
    <property type="entry name" value="GH"/>
</dbReference>
<feature type="disulfide bond" evidence="12">
    <location>
        <begin position="22"/>
        <end position="34"/>
    </location>
</feature>
<dbReference type="PROSITE" id="PS50941">
    <property type="entry name" value="CHIT_BIND_I_2"/>
    <property type="match status" value="2"/>
</dbReference>
<dbReference type="SUPFAM" id="SSF51445">
    <property type="entry name" value="(Trans)glycosidases"/>
    <property type="match status" value="1"/>
</dbReference>
<reference evidence="16" key="1">
    <citation type="journal article" date="2020" name="Stud. Mycol.">
        <title>101 Dothideomycetes genomes: a test case for predicting lifestyles and emergence of pathogens.</title>
        <authorList>
            <person name="Haridas S."/>
            <person name="Albert R."/>
            <person name="Binder M."/>
            <person name="Bloem J."/>
            <person name="Labutti K."/>
            <person name="Salamov A."/>
            <person name="Andreopoulos B."/>
            <person name="Baker S."/>
            <person name="Barry K."/>
            <person name="Bills G."/>
            <person name="Bluhm B."/>
            <person name="Cannon C."/>
            <person name="Castanera R."/>
            <person name="Culley D."/>
            <person name="Daum C."/>
            <person name="Ezra D."/>
            <person name="Gonzalez J."/>
            <person name="Henrissat B."/>
            <person name="Kuo A."/>
            <person name="Liang C."/>
            <person name="Lipzen A."/>
            <person name="Lutzoni F."/>
            <person name="Magnuson J."/>
            <person name="Mondo S."/>
            <person name="Nolan M."/>
            <person name="Ohm R."/>
            <person name="Pangilinan J."/>
            <person name="Park H.-J."/>
            <person name="Ramirez L."/>
            <person name="Alfaro M."/>
            <person name="Sun H."/>
            <person name="Tritt A."/>
            <person name="Yoshinaga Y."/>
            <person name="Zwiers L.-H."/>
            <person name="Turgeon B."/>
            <person name="Goodwin S."/>
            <person name="Spatafora J."/>
            <person name="Crous P."/>
            <person name="Grigoriev I."/>
        </authorList>
    </citation>
    <scope>NUCLEOTIDE SEQUENCE</scope>
    <source>
        <strain evidence="16">CBS 161.51</strain>
    </source>
</reference>
<keyword evidence="6 13" id="KW-0378">Hydrolase</keyword>
<dbReference type="GO" id="GO:0006032">
    <property type="term" value="P:chitin catabolic process"/>
    <property type="evidence" value="ECO:0007669"/>
    <property type="project" value="UniProtKB-KW"/>
</dbReference>
<dbReference type="Pfam" id="PF00704">
    <property type="entry name" value="Glyco_hydro_18"/>
    <property type="match status" value="1"/>
</dbReference>
<dbReference type="GO" id="GO:0008061">
    <property type="term" value="F:chitin binding"/>
    <property type="evidence" value="ECO:0007669"/>
    <property type="project" value="UniProtKB-UniRule"/>
</dbReference>
<feature type="disulfide bond" evidence="12">
    <location>
        <begin position="71"/>
        <end position="85"/>
    </location>
</feature>
<keyword evidence="9" id="KW-0119">Carbohydrate metabolism</keyword>
<dbReference type="InterPro" id="IPR001002">
    <property type="entry name" value="Chitin-bd_1"/>
</dbReference>
<dbReference type="PANTHER" id="PTHR11177">
    <property type="entry name" value="CHITINASE"/>
    <property type="match status" value="1"/>
</dbReference>
<evidence type="ECO:0000256" key="9">
    <source>
        <dbReference type="ARBA" id="ARBA00023277"/>
    </source>
</evidence>
<dbReference type="AlphaFoldDB" id="A0A6A5SK54"/>
<evidence type="ECO:0000256" key="11">
    <source>
        <dbReference type="ARBA" id="ARBA00023326"/>
    </source>
</evidence>
<name>A0A6A5SK54_9PLEO</name>
<evidence type="ECO:0000256" key="1">
    <source>
        <dbReference type="ARBA" id="ARBA00000822"/>
    </source>
</evidence>
<evidence type="ECO:0000256" key="7">
    <source>
        <dbReference type="ARBA" id="ARBA00023024"/>
    </source>
</evidence>
<dbReference type="SUPFAM" id="SSF57016">
    <property type="entry name" value="Plant lectins/antimicrobial peptides"/>
    <property type="match status" value="2"/>
</dbReference>
<feature type="disulfide bond" evidence="12">
    <location>
        <begin position="89"/>
        <end position="93"/>
    </location>
</feature>
<evidence type="ECO:0000256" key="3">
    <source>
        <dbReference type="ARBA" id="ARBA00012729"/>
    </source>
</evidence>
<accession>A0A6A5SK54</accession>
<keyword evidence="4 12" id="KW-0147">Chitin-binding</keyword>